<dbReference type="SUPFAM" id="SSF57850">
    <property type="entry name" value="RING/U-box"/>
    <property type="match status" value="1"/>
</dbReference>
<dbReference type="AlphaFoldDB" id="A0A5P1FEF3"/>
<keyword evidence="1" id="KW-0862">Zinc</keyword>
<feature type="region of interest" description="Disordered" evidence="2">
    <location>
        <begin position="1"/>
        <end position="34"/>
    </location>
</feature>
<evidence type="ECO:0000256" key="1">
    <source>
        <dbReference type="PROSITE-ProRule" id="PRU00175"/>
    </source>
</evidence>
<evidence type="ECO:0000313" key="5">
    <source>
        <dbReference type="Proteomes" id="UP000243459"/>
    </source>
</evidence>
<dbReference type="Pfam" id="PF13639">
    <property type="entry name" value="zf-RING_2"/>
    <property type="match status" value="1"/>
</dbReference>
<name>A0A5P1FEF3_ASPOF</name>
<dbReference type="PANTHER" id="PTHR22765">
    <property type="entry name" value="RING FINGER AND PROTEASE ASSOCIATED DOMAIN-CONTAINING"/>
    <property type="match status" value="1"/>
</dbReference>
<dbReference type="Gene3D" id="3.30.40.10">
    <property type="entry name" value="Zinc/RING finger domain, C3HC4 (zinc finger)"/>
    <property type="match status" value="1"/>
</dbReference>
<keyword evidence="1" id="KW-0863">Zinc-finger</keyword>
<gene>
    <name evidence="4" type="ORF">A4U43_C03F27950</name>
</gene>
<dbReference type="Proteomes" id="UP000243459">
    <property type="component" value="Chromosome 3"/>
</dbReference>
<evidence type="ECO:0000313" key="4">
    <source>
        <dbReference type="EMBL" id="ONK76444.1"/>
    </source>
</evidence>
<evidence type="ECO:0000256" key="2">
    <source>
        <dbReference type="SAM" id="MobiDB-lite"/>
    </source>
</evidence>
<feature type="compositionally biased region" description="Low complexity" evidence="2">
    <location>
        <begin position="12"/>
        <end position="23"/>
    </location>
</feature>
<proteinExistence type="predicted"/>
<reference evidence="5" key="1">
    <citation type="journal article" date="2017" name="Nat. Commun.">
        <title>The asparagus genome sheds light on the origin and evolution of a young Y chromosome.</title>
        <authorList>
            <person name="Harkess A."/>
            <person name="Zhou J."/>
            <person name="Xu C."/>
            <person name="Bowers J.E."/>
            <person name="Van der Hulst R."/>
            <person name="Ayyampalayam S."/>
            <person name="Mercati F."/>
            <person name="Riccardi P."/>
            <person name="McKain M.R."/>
            <person name="Kakrana A."/>
            <person name="Tang H."/>
            <person name="Ray J."/>
            <person name="Groenendijk J."/>
            <person name="Arikit S."/>
            <person name="Mathioni S.M."/>
            <person name="Nakano M."/>
            <person name="Shan H."/>
            <person name="Telgmann-Rauber A."/>
            <person name="Kanno A."/>
            <person name="Yue Z."/>
            <person name="Chen H."/>
            <person name="Li W."/>
            <person name="Chen Y."/>
            <person name="Xu X."/>
            <person name="Zhang Y."/>
            <person name="Luo S."/>
            <person name="Chen H."/>
            <person name="Gao J."/>
            <person name="Mao Z."/>
            <person name="Pires J.C."/>
            <person name="Luo M."/>
            <person name="Kudrna D."/>
            <person name="Wing R.A."/>
            <person name="Meyers B.C."/>
            <person name="Yi K."/>
            <person name="Kong H."/>
            <person name="Lavrijsen P."/>
            <person name="Sunseri F."/>
            <person name="Falavigna A."/>
            <person name="Ye Y."/>
            <person name="Leebens-Mack J.H."/>
            <person name="Chen G."/>
        </authorList>
    </citation>
    <scope>NUCLEOTIDE SEQUENCE [LARGE SCALE GENOMIC DNA]</scope>
    <source>
        <strain evidence="5">cv. DH0086</strain>
    </source>
</reference>
<dbReference type="SMART" id="SM00184">
    <property type="entry name" value="RING"/>
    <property type="match status" value="1"/>
</dbReference>
<dbReference type="GO" id="GO:0061630">
    <property type="term" value="F:ubiquitin protein ligase activity"/>
    <property type="evidence" value="ECO:0007669"/>
    <property type="project" value="TreeGrafter"/>
</dbReference>
<accession>A0A5P1FEF3</accession>
<protein>
    <recommendedName>
        <fullName evidence="3">RING-type domain-containing protein</fullName>
    </recommendedName>
</protein>
<dbReference type="PROSITE" id="PS50089">
    <property type="entry name" value="ZF_RING_2"/>
    <property type="match status" value="1"/>
</dbReference>
<dbReference type="InterPro" id="IPR051826">
    <property type="entry name" value="E3_ubiquitin-ligase_domain"/>
</dbReference>
<dbReference type="InterPro" id="IPR001841">
    <property type="entry name" value="Znf_RING"/>
</dbReference>
<keyword evidence="1" id="KW-0479">Metal-binding</keyword>
<dbReference type="InterPro" id="IPR013083">
    <property type="entry name" value="Znf_RING/FYVE/PHD"/>
</dbReference>
<evidence type="ECO:0000259" key="3">
    <source>
        <dbReference type="PROSITE" id="PS50089"/>
    </source>
</evidence>
<dbReference type="OrthoDB" id="21204at2759"/>
<dbReference type="GO" id="GO:0006511">
    <property type="term" value="P:ubiquitin-dependent protein catabolic process"/>
    <property type="evidence" value="ECO:0007669"/>
    <property type="project" value="TreeGrafter"/>
</dbReference>
<dbReference type="Gramene" id="ONK76444">
    <property type="protein sequence ID" value="ONK76444"/>
    <property type="gene ID" value="A4U43_C03F27950"/>
</dbReference>
<dbReference type="GO" id="GO:0008270">
    <property type="term" value="F:zinc ion binding"/>
    <property type="evidence" value="ECO:0007669"/>
    <property type="project" value="UniProtKB-KW"/>
</dbReference>
<sequence>MATPRLPHELFSAQQKDAAASDSPTPPVRASSPIEFPRLPHELFKKEKKNNVELIRGPCHLFLGSVPSPPSSSDGGDGDEFTSSGTVNVELQFNDWTKVTVPETGSRGYAFPCPLAKEPFIRCVSFRALESSPLPDCQDIPEFPMEHRHREFLKTEIREFVHQAVQEAVGAKSDVNVYVNVYMERRVGYEEAAKLAREMEAATEGRWRDEREDGCEKRECAVCCNEIESRWSEEGELFCGHVFHWGCIAPWMSRKNTCPLCRCVQTN</sequence>
<dbReference type="EMBL" id="CM007383">
    <property type="protein sequence ID" value="ONK76444.1"/>
    <property type="molecule type" value="Genomic_DNA"/>
</dbReference>
<feature type="region of interest" description="Disordered" evidence="2">
    <location>
        <begin position="65"/>
        <end position="84"/>
    </location>
</feature>
<organism evidence="4 5">
    <name type="scientific">Asparagus officinalis</name>
    <name type="common">Garden asparagus</name>
    <dbReference type="NCBI Taxonomy" id="4686"/>
    <lineage>
        <taxon>Eukaryota</taxon>
        <taxon>Viridiplantae</taxon>
        <taxon>Streptophyta</taxon>
        <taxon>Embryophyta</taxon>
        <taxon>Tracheophyta</taxon>
        <taxon>Spermatophyta</taxon>
        <taxon>Magnoliopsida</taxon>
        <taxon>Liliopsida</taxon>
        <taxon>Asparagales</taxon>
        <taxon>Asparagaceae</taxon>
        <taxon>Asparagoideae</taxon>
        <taxon>Asparagus</taxon>
    </lineage>
</organism>
<keyword evidence="5" id="KW-1185">Reference proteome</keyword>
<dbReference type="PANTHER" id="PTHR22765:SF434">
    <property type="entry name" value="GB|AAD18119.1-RELATED"/>
    <property type="match status" value="1"/>
</dbReference>
<feature type="domain" description="RING-type" evidence="3">
    <location>
        <begin position="220"/>
        <end position="262"/>
    </location>
</feature>